<evidence type="ECO:0000313" key="1">
    <source>
        <dbReference type="EMBL" id="OGE73685.1"/>
    </source>
</evidence>
<dbReference type="EMBL" id="MFEH01000005">
    <property type="protein sequence ID" value="OGE73685.1"/>
    <property type="molecule type" value="Genomic_DNA"/>
</dbReference>
<organism evidence="1 2">
    <name type="scientific">Candidatus Doudnabacteria bacterium RIFCSPHIGHO2_01_FULL_41_86</name>
    <dbReference type="NCBI Taxonomy" id="1817821"/>
    <lineage>
        <taxon>Bacteria</taxon>
        <taxon>Candidatus Doudnaibacteriota</taxon>
    </lineage>
</organism>
<gene>
    <name evidence="1" type="ORF">A2717_03570</name>
</gene>
<proteinExistence type="predicted"/>
<comment type="caution">
    <text evidence="1">The sequence shown here is derived from an EMBL/GenBank/DDBJ whole genome shotgun (WGS) entry which is preliminary data.</text>
</comment>
<protein>
    <submittedName>
        <fullName evidence="1">Uncharacterized protein</fullName>
    </submittedName>
</protein>
<dbReference type="AlphaFoldDB" id="A0A1F5N7R4"/>
<evidence type="ECO:0000313" key="2">
    <source>
        <dbReference type="Proteomes" id="UP000177610"/>
    </source>
</evidence>
<reference evidence="1 2" key="1">
    <citation type="journal article" date="2016" name="Nat. Commun.">
        <title>Thousands of microbial genomes shed light on interconnected biogeochemical processes in an aquifer system.</title>
        <authorList>
            <person name="Anantharaman K."/>
            <person name="Brown C.T."/>
            <person name="Hug L.A."/>
            <person name="Sharon I."/>
            <person name="Castelle C.J."/>
            <person name="Probst A.J."/>
            <person name="Thomas B.C."/>
            <person name="Singh A."/>
            <person name="Wilkins M.J."/>
            <person name="Karaoz U."/>
            <person name="Brodie E.L."/>
            <person name="Williams K.H."/>
            <person name="Hubbard S.S."/>
            <person name="Banfield J.F."/>
        </authorList>
    </citation>
    <scope>NUCLEOTIDE SEQUENCE [LARGE SCALE GENOMIC DNA]</scope>
</reference>
<sequence>MQALPILGKLGALQCVPSFQFNRSKSAKPKGGCIVQVEPRDQSTQDLSNPVSEPVIPSERGVFYRYSAEFTGERPLCYLMKCKANKSRPINDAEQNANEIDLTFVFGNGVRVCSPKALLSLQLLDDRVVAGALNQTWISSAGISEQTFQQLRELKDGSALARVARVAISRNDQIVTLTPGTILAVTTESGKYGLFLVKEITESSVKVDACHILL</sequence>
<dbReference type="Proteomes" id="UP000177610">
    <property type="component" value="Unassembled WGS sequence"/>
</dbReference>
<name>A0A1F5N7R4_9BACT</name>
<accession>A0A1F5N7R4</accession>